<evidence type="ECO:0000256" key="3">
    <source>
        <dbReference type="ARBA" id="ARBA00022989"/>
    </source>
</evidence>
<gene>
    <name evidence="7" type="ORF">VFPPC_01079</name>
</gene>
<evidence type="ECO:0000256" key="4">
    <source>
        <dbReference type="ARBA" id="ARBA00023136"/>
    </source>
</evidence>
<feature type="region of interest" description="Disordered" evidence="5">
    <location>
        <begin position="1"/>
        <end position="31"/>
    </location>
</feature>
<feature type="transmembrane region" description="Helical" evidence="6">
    <location>
        <begin position="148"/>
        <end position="173"/>
    </location>
</feature>
<dbReference type="PANTHER" id="PTHR23294">
    <property type="entry name" value="ET TRANSLATION PRODUCT-RELATED"/>
    <property type="match status" value="1"/>
</dbReference>
<dbReference type="OrthoDB" id="196103at2759"/>
<evidence type="ECO:0000256" key="6">
    <source>
        <dbReference type="SAM" id="Phobius"/>
    </source>
</evidence>
<dbReference type="GeneID" id="28844963"/>
<feature type="transmembrane region" description="Helical" evidence="6">
    <location>
        <begin position="274"/>
        <end position="291"/>
    </location>
</feature>
<dbReference type="InterPro" id="IPR011701">
    <property type="entry name" value="MFS"/>
</dbReference>
<dbReference type="KEGG" id="pchm:VFPPC_01079"/>
<protein>
    <submittedName>
        <fullName evidence="7">Membrane protein</fullName>
    </submittedName>
</protein>
<comment type="caution">
    <text evidence="7">The sequence shown here is derived from an EMBL/GenBank/DDBJ whole genome shotgun (WGS) entry which is preliminary data.</text>
</comment>
<evidence type="ECO:0000256" key="1">
    <source>
        <dbReference type="ARBA" id="ARBA00004141"/>
    </source>
</evidence>
<evidence type="ECO:0000313" key="7">
    <source>
        <dbReference type="EMBL" id="OAQ73350.1"/>
    </source>
</evidence>
<dbReference type="PANTHER" id="PTHR23294:SF59">
    <property type="entry name" value="UNC93-LIKE PROTEIN C922.05C"/>
    <property type="match status" value="1"/>
</dbReference>
<dbReference type="Proteomes" id="UP000078397">
    <property type="component" value="Unassembled WGS sequence"/>
</dbReference>
<feature type="transmembrane region" description="Helical" evidence="6">
    <location>
        <begin position="94"/>
        <end position="113"/>
    </location>
</feature>
<feature type="compositionally biased region" description="Low complexity" evidence="5">
    <location>
        <begin position="10"/>
        <end position="20"/>
    </location>
</feature>
<name>A0A179G768_METCM</name>
<feature type="transmembrane region" description="Helical" evidence="6">
    <location>
        <begin position="218"/>
        <end position="243"/>
    </location>
</feature>
<keyword evidence="4 6" id="KW-0472">Membrane</keyword>
<evidence type="ECO:0000256" key="5">
    <source>
        <dbReference type="SAM" id="MobiDB-lite"/>
    </source>
</evidence>
<feature type="transmembrane region" description="Helical" evidence="6">
    <location>
        <begin position="392"/>
        <end position="415"/>
    </location>
</feature>
<dbReference type="RefSeq" id="XP_018149433.1">
    <property type="nucleotide sequence ID" value="XM_018280969.1"/>
</dbReference>
<keyword evidence="2 6" id="KW-0812">Transmembrane</keyword>
<dbReference type="Gene3D" id="1.20.1250.20">
    <property type="entry name" value="MFS general substrate transporter like domains"/>
    <property type="match status" value="1"/>
</dbReference>
<feature type="transmembrane region" description="Helical" evidence="6">
    <location>
        <begin position="52"/>
        <end position="74"/>
    </location>
</feature>
<feature type="transmembrane region" description="Helical" evidence="6">
    <location>
        <begin position="311"/>
        <end position="329"/>
    </location>
</feature>
<dbReference type="GO" id="GO:0016020">
    <property type="term" value="C:membrane"/>
    <property type="evidence" value="ECO:0007669"/>
    <property type="project" value="UniProtKB-SubCell"/>
</dbReference>
<dbReference type="EMBL" id="LSBJ02000001">
    <property type="protein sequence ID" value="OAQ73350.1"/>
    <property type="molecule type" value="Genomic_DNA"/>
</dbReference>
<keyword evidence="3 6" id="KW-1133">Transmembrane helix</keyword>
<proteinExistence type="predicted"/>
<dbReference type="SUPFAM" id="SSF103473">
    <property type="entry name" value="MFS general substrate transporter"/>
    <property type="match status" value="1"/>
</dbReference>
<sequence length="514" mass="57249">MSSDEVKPNQEAAAAETAQPQREHVDADPSIYTDRPSGWMYRSIRIFGTETWYASPKVQLLMISLVCFLCPGMYNSLTGLGGAGQVNRDAQNKASIALYSTFAVVGFFAGTFANRLGLRLTVGVGGLGYCIYAASFLCYNHTQNEGFVIFAGAFLGVCAGLLWCAQGAIMMSYPSEESKGRYISWFWIIFNLGAVIGALIPLAQLVNQKKQAPANDGTYIAFIVLMVLGAGLSALLCNANAVIREDNTKVILMKNPTFVSEFVGLWETLISDPWIVLLFPMFFSSNIFYTYQNNAMNAAHFNPRTRALNNLLYWLAQIFGAVVNGYALDIQGVRRSVRARVSFIVLFALTFLIWGLGWYWQEQQVSRAYIETEGSGWSEDMLVDWTDGGKKFIGPMFLYFFYGFYDAIWQTDVYWYMGSLSNSGRKAANLAGFYKGLQSGAAAIFWSMDERHLDFNTIFGATWGCLGGSLLFAAPLIWWRIKDHVSIEEDLKFSDETIEDVIAGPKEKKLEGEA</sequence>
<dbReference type="Pfam" id="PF07690">
    <property type="entry name" value="MFS_1"/>
    <property type="match status" value="1"/>
</dbReference>
<evidence type="ECO:0000313" key="8">
    <source>
        <dbReference type="Proteomes" id="UP000078397"/>
    </source>
</evidence>
<feature type="transmembrane region" description="Helical" evidence="6">
    <location>
        <begin position="120"/>
        <end position="142"/>
    </location>
</feature>
<dbReference type="GO" id="GO:0022857">
    <property type="term" value="F:transmembrane transporter activity"/>
    <property type="evidence" value="ECO:0007669"/>
    <property type="project" value="InterPro"/>
</dbReference>
<feature type="transmembrane region" description="Helical" evidence="6">
    <location>
        <begin position="458"/>
        <end position="479"/>
    </location>
</feature>
<dbReference type="AlphaFoldDB" id="A0A179G768"/>
<feature type="transmembrane region" description="Helical" evidence="6">
    <location>
        <begin position="185"/>
        <end position="206"/>
    </location>
</feature>
<dbReference type="InterPro" id="IPR036259">
    <property type="entry name" value="MFS_trans_sf"/>
</dbReference>
<evidence type="ECO:0000256" key="2">
    <source>
        <dbReference type="ARBA" id="ARBA00022692"/>
    </source>
</evidence>
<organism evidence="7 8">
    <name type="scientific">Pochonia chlamydosporia 170</name>
    <dbReference type="NCBI Taxonomy" id="1380566"/>
    <lineage>
        <taxon>Eukaryota</taxon>
        <taxon>Fungi</taxon>
        <taxon>Dikarya</taxon>
        <taxon>Ascomycota</taxon>
        <taxon>Pezizomycotina</taxon>
        <taxon>Sordariomycetes</taxon>
        <taxon>Hypocreomycetidae</taxon>
        <taxon>Hypocreales</taxon>
        <taxon>Clavicipitaceae</taxon>
        <taxon>Pochonia</taxon>
    </lineage>
</organism>
<reference evidence="7 8" key="1">
    <citation type="journal article" date="2016" name="PLoS Pathog.">
        <title>Biosynthesis of antibiotic leucinostatins in bio-control fungus Purpureocillium lilacinum and their inhibition on phytophthora revealed by genome mining.</title>
        <authorList>
            <person name="Wang G."/>
            <person name="Liu Z."/>
            <person name="Lin R."/>
            <person name="Li E."/>
            <person name="Mao Z."/>
            <person name="Ling J."/>
            <person name="Yang Y."/>
            <person name="Yin W.B."/>
            <person name="Xie B."/>
        </authorList>
    </citation>
    <scope>NUCLEOTIDE SEQUENCE [LARGE SCALE GENOMIC DNA]</scope>
    <source>
        <strain evidence="7">170</strain>
    </source>
</reference>
<comment type="subcellular location">
    <subcellularLocation>
        <location evidence="1">Membrane</location>
        <topology evidence="1">Multi-pass membrane protein</topology>
    </subcellularLocation>
</comment>
<accession>A0A179G768</accession>
<feature type="transmembrane region" description="Helical" evidence="6">
    <location>
        <begin position="341"/>
        <end position="360"/>
    </location>
</feature>
<keyword evidence="8" id="KW-1185">Reference proteome</keyword>
<dbReference type="InterPro" id="IPR051617">
    <property type="entry name" value="UNC-93-like_regulator"/>
</dbReference>